<dbReference type="EMBL" id="JAWQEG010004867">
    <property type="protein sequence ID" value="KAK3859927.1"/>
    <property type="molecule type" value="Genomic_DNA"/>
</dbReference>
<name>A0AAE1JXK6_PETCI</name>
<organism evidence="2 3">
    <name type="scientific">Petrolisthes cinctipes</name>
    <name type="common">Flat porcelain crab</name>
    <dbReference type="NCBI Taxonomy" id="88211"/>
    <lineage>
        <taxon>Eukaryota</taxon>
        <taxon>Metazoa</taxon>
        <taxon>Ecdysozoa</taxon>
        <taxon>Arthropoda</taxon>
        <taxon>Crustacea</taxon>
        <taxon>Multicrustacea</taxon>
        <taxon>Malacostraca</taxon>
        <taxon>Eumalacostraca</taxon>
        <taxon>Eucarida</taxon>
        <taxon>Decapoda</taxon>
        <taxon>Pleocyemata</taxon>
        <taxon>Anomura</taxon>
        <taxon>Galatheoidea</taxon>
        <taxon>Porcellanidae</taxon>
        <taxon>Petrolisthes</taxon>
    </lineage>
</organism>
<gene>
    <name evidence="2" type="ORF">Pcinc_033989</name>
</gene>
<evidence type="ECO:0000256" key="1">
    <source>
        <dbReference type="SAM" id="MobiDB-lite"/>
    </source>
</evidence>
<proteinExistence type="predicted"/>
<comment type="caution">
    <text evidence="2">The sequence shown here is derived from an EMBL/GenBank/DDBJ whole genome shotgun (WGS) entry which is preliminary data.</text>
</comment>
<feature type="compositionally biased region" description="Basic and acidic residues" evidence="1">
    <location>
        <begin position="47"/>
        <end position="97"/>
    </location>
</feature>
<feature type="compositionally biased region" description="Basic and acidic residues" evidence="1">
    <location>
        <begin position="109"/>
        <end position="124"/>
    </location>
</feature>
<sequence length="124" mass="15111">MKSKILDYQPIPSDMKTYRQTQTKKCKYRRTCRYTQINNGTNIGAERQGRTTEEEETEWRHEGVIKVEGRAEEDRRENRGEEENKARQRKIGREERKPKRNPKRRKRCGGTERHKEEEMNEKWE</sequence>
<protein>
    <submittedName>
        <fullName evidence="2">Uncharacterized protein</fullName>
    </submittedName>
</protein>
<dbReference type="AlphaFoldDB" id="A0AAE1JXK6"/>
<feature type="compositionally biased region" description="Basic residues" evidence="1">
    <location>
        <begin position="98"/>
        <end position="108"/>
    </location>
</feature>
<dbReference type="Proteomes" id="UP001286313">
    <property type="component" value="Unassembled WGS sequence"/>
</dbReference>
<keyword evidence="3" id="KW-1185">Reference proteome</keyword>
<feature type="region of interest" description="Disordered" evidence="1">
    <location>
        <begin position="43"/>
        <end position="124"/>
    </location>
</feature>
<reference evidence="2" key="1">
    <citation type="submission" date="2023-10" db="EMBL/GenBank/DDBJ databases">
        <title>Genome assemblies of two species of porcelain crab, Petrolisthes cinctipes and Petrolisthes manimaculis (Anomura: Porcellanidae).</title>
        <authorList>
            <person name="Angst P."/>
        </authorList>
    </citation>
    <scope>NUCLEOTIDE SEQUENCE</scope>
    <source>
        <strain evidence="2">PB745_01</strain>
        <tissue evidence="2">Gill</tissue>
    </source>
</reference>
<evidence type="ECO:0000313" key="2">
    <source>
        <dbReference type="EMBL" id="KAK3859927.1"/>
    </source>
</evidence>
<evidence type="ECO:0000313" key="3">
    <source>
        <dbReference type="Proteomes" id="UP001286313"/>
    </source>
</evidence>
<accession>A0AAE1JXK6</accession>